<feature type="domain" description="CAAX prenyl protease 2/Lysostaphin resistance protein A-like" evidence="2">
    <location>
        <begin position="203"/>
        <end position="286"/>
    </location>
</feature>
<keyword evidence="1" id="KW-0472">Membrane</keyword>
<keyword evidence="4" id="KW-1185">Reference proteome</keyword>
<reference evidence="3 4" key="1">
    <citation type="submission" date="2021-07" db="EMBL/GenBank/DDBJ databases">
        <title>The Aristolochia fimbriata genome: insights into angiosperm evolution, floral development and chemical biosynthesis.</title>
        <authorList>
            <person name="Jiao Y."/>
        </authorList>
    </citation>
    <scope>NUCLEOTIDE SEQUENCE [LARGE SCALE GENOMIC DNA]</scope>
    <source>
        <strain evidence="3">IBCAS-2021</strain>
        <tissue evidence="3">Leaf</tissue>
    </source>
</reference>
<evidence type="ECO:0000259" key="2">
    <source>
        <dbReference type="Pfam" id="PF02517"/>
    </source>
</evidence>
<keyword evidence="1" id="KW-0812">Transmembrane</keyword>
<dbReference type="GO" id="GO:0004175">
    <property type="term" value="F:endopeptidase activity"/>
    <property type="evidence" value="ECO:0007669"/>
    <property type="project" value="UniProtKB-ARBA"/>
</dbReference>
<evidence type="ECO:0000313" key="3">
    <source>
        <dbReference type="EMBL" id="KAG9441037.1"/>
    </source>
</evidence>
<sequence>MSVAPRLYLLPCTANNGGGIGKVAFPSRTLSIVFSSRPPLKASSARNGGASKRSQGFSVLSSDTLWDKGSLWSTTGAYFFGLHIPLSFGGLSVVSQILHQTTLDPQTQAVSLVIIQTLELLGALALLGYSAKHPSKLPSLFSGQEAPKGRNWIVASAVGFGFLMLLVFLASFLADRLIGPKDVNNPVLKEILSSGTIARSSCFLVYCFITPLMEEIVYRGFLLSSLISSNFQWQHAVIISSCIFSAAHLSVENSIQLFLIGCVLGSTCCWSGKLSSSFVVHSLYNAATLIYTILS</sequence>
<dbReference type="Proteomes" id="UP000825729">
    <property type="component" value="Unassembled WGS sequence"/>
</dbReference>
<proteinExistence type="predicted"/>
<feature type="transmembrane region" description="Helical" evidence="1">
    <location>
        <begin position="151"/>
        <end position="174"/>
    </location>
</feature>
<dbReference type="EMBL" id="JAINDJ010000007">
    <property type="protein sequence ID" value="KAG9441037.1"/>
    <property type="molecule type" value="Genomic_DNA"/>
</dbReference>
<comment type="caution">
    <text evidence="3">The sequence shown here is derived from an EMBL/GenBank/DDBJ whole genome shotgun (WGS) entry which is preliminary data.</text>
</comment>
<dbReference type="Pfam" id="PF02517">
    <property type="entry name" value="Rce1-like"/>
    <property type="match status" value="1"/>
</dbReference>
<gene>
    <name evidence="3" type="ORF">H6P81_016891</name>
</gene>
<dbReference type="GO" id="GO:0080120">
    <property type="term" value="P:CAAX-box protein maturation"/>
    <property type="evidence" value="ECO:0007669"/>
    <property type="project" value="UniProtKB-ARBA"/>
</dbReference>
<name>A0AAV7DWT3_ARIFI</name>
<accession>A0AAV7DWT3</accession>
<keyword evidence="1" id="KW-1133">Transmembrane helix</keyword>
<evidence type="ECO:0000313" key="4">
    <source>
        <dbReference type="Proteomes" id="UP000825729"/>
    </source>
</evidence>
<dbReference type="InterPro" id="IPR003675">
    <property type="entry name" value="Rce1/LyrA-like_dom"/>
</dbReference>
<dbReference type="AlphaFoldDB" id="A0AAV7DWT3"/>
<dbReference type="PANTHER" id="PTHR43592">
    <property type="entry name" value="CAAX AMINO TERMINAL PROTEASE"/>
    <property type="match status" value="1"/>
</dbReference>
<protein>
    <recommendedName>
        <fullName evidence="2">CAAX prenyl protease 2/Lysostaphin resistance protein A-like domain-containing protein</fullName>
    </recommendedName>
</protein>
<feature type="transmembrane region" description="Helical" evidence="1">
    <location>
        <begin position="110"/>
        <end position="131"/>
    </location>
</feature>
<organism evidence="3 4">
    <name type="scientific">Aristolochia fimbriata</name>
    <name type="common">White veined hardy Dutchman's pipe vine</name>
    <dbReference type="NCBI Taxonomy" id="158543"/>
    <lineage>
        <taxon>Eukaryota</taxon>
        <taxon>Viridiplantae</taxon>
        <taxon>Streptophyta</taxon>
        <taxon>Embryophyta</taxon>
        <taxon>Tracheophyta</taxon>
        <taxon>Spermatophyta</taxon>
        <taxon>Magnoliopsida</taxon>
        <taxon>Magnoliidae</taxon>
        <taxon>Piperales</taxon>
        <taxon>Aristolochiaceae</taxon>
        <taxon>Aristolochia</taxon>
    </lineage>
</organism>
<feature type="transmembrane region" description="Helical" evidence="1">
    <location>
        <begin position="77"/>
        <end position="98"/>
    </location>
</feature>
<evidence type="ECO:0000256" key="1">
    <source>
        <dbReference type="SAM" id="Phobius"/>
    </source>
</evidence>
<dbReference type="PANTHER" id="PTHR43592:SF4">
    <property type="entry name" value="CAAX AMINO TERMINAL PROTEASE FAMILY PROTEIN"/>
    <property type="match status" value="1"/>
</dbReference>